<name>A0AAF0J5I0_9BASI</name>
<evidence type="ECO:0000256" key="2">
    <source>
        <dbReference type="SAM" id="SignalP"/>
    </source>
</evidence>
<feature type="chain" id="PRO_5042269547" description="Integral membrane protein" evidence="2">
    <location>
        <begin position="22"/>
        <end position="260"/>
    </location>
</feature>
<dbReference type="Proteomes" id="UP001219933">
    <property type="component" value="Chromosome 2"/>
</dbReference>
<proteinExistence type="predicted"/>
<evidence type="ECO:0000256" key="1">
    <source>
        <dbReference type="SAM" id="Phobius"/>
    </source>
</evidence>
<dbReference type="PANTHER" id="PTHR28019:SF2">
    <property type="entry name" value="CELL MEMBRANE PROTEIN YLR413W-RELATED"/>
    <property type="match status" value="1"/>
</dbReference>
<feature type="transmembrane region" description="Helical" evidence="1">
    <location>
        <begin position="147"/>
        <end position="168"/>
    </location>
</feature>
<dbReference type="AlphaFoldDB" id="A0AAF0J5I0"/>
<protein>
    <recommendedName>
        <fullName evidence="5">Integral membrane protein</fullName>
    </recommendedName>
</protein>
<sequence length="260" mass="28534">MLRLYSLGLSQFFLFAATVLAILANVGQVSQNIVARNIYLAKLKPGNVAQHLREEGLTADNIMANNQSALLQKNQGVRNLYAIGMYGYCGGKSLKDERTCTEMNFGYVFEPDVIIGEDLPNADSKALQDLFSRYDIKPYARKHWHPAFYLTFIGTIFVGVAFITTCLIHLAAIAVAGFFASFGFLLLGVGAAIWTADLYGLNNSEPVGLVITYGNALWFVWAACGSTLIGLPALFTSTYAGRTKWDDGIERGNYYQTGAY</sequence>
<keyword evidence="1" id="KW-0472">Membrane</keyword>
<keyword evidence="4" id="KW-1185">Reference proteome</keyword>
<dbReference type="GO" id="GO:0031505">
    <property type="term" value="P:fungal-type cell wall organization"/>
    <property type="evidence" value="ECO:0007669"/>
    <property type="project" value="TreeGrafter"/>
</dbReference>
<evidence type="ECO:0000313" key="4">
    <source>
        <dbReference type="Proteomes" id="UP001219933"/>
    </source>
</evidence>
<feature type="signal peptide" evidence="2">
    <location>
        <begin position="1"/>
        <end position="21"/>
    </location>
</feature>
<dbReference type="EMBL" id="CP119878">
    <property type="protein sequence ID" value="WFD34228.1"/>
    <property type="molecule type" value="Genomic_DNA"/>
</dbReference>
<dbReference type="InterPro" id="IPR009571">
    <property type="entry name" value="SUR7/Rim9-like_fungi"/>
</dbReference>
<feature type="transmembrane region" description="Helical" evidence="1">
    <location>
        <begin position="216"/>
        <end position="235"/>
    </location>
</feature>
<dbReference type="GO" id="GO:0051285">
    <property type="term" value="C:cell cortex of cell tip"/>
    <property type="evidence" value="ECO:0007669"/>
    <property type="project" value="TreeGrafter"/>
</dbReference>
<dbReference type="Gene3D" id="1.20.140.150">
    <property type="match status" value="1"/>
</dbReference>
<evidence type="ECO:0008006" key="5">
    <source>
        <dbReference type="Google" id="ProtNLM"/>
    </source>
</evidence>
<reference evidence="3" key="1">
    <citation type="submission" date="2023-03" db="EMBL/GenBank/DDBJ databases">
        <title>Mating type loci evolution in Malassezia.</title>
        <authorList>
            <person name="Coelho M.A."/>
        </authorList>
    </citation>
    <scope>NUCLEOTIDE SEQUENCE</scope>
    <source>
        <strain evidence="3">CBS 11721</strain>
    </source>
</reference>
<gene>
    <name evidence="3" type="ORF">MCUN1_001065</name>
</gene>
<keyword evidence="1" id="KW-1133">Transmembrane helix</keyword>
<dbReference type="PANTHER" id="PTHR28019">
    <property type="entry name" value="CELL MEMBRANE PROTEIN YLR413W-RELATED"/>
    <property type="match status" value="1"/>
</dbReference>
<dbReference type="Pfam" id="PF06687">
    <property type="entry name" value="SUR7"/>
    <property type="match status" value="1"/>
</dbReference>
<keyword evidence="2" id="KW-0732">Signal</keyword>
<dbReference type="InterPro" id="IPR052413">
    <property type="entry name" value="SUR7_domain"/>
</dbReference>
<evidence type="ECO:0000313" key="3">
    <source>
        <dbReference type="EMBL" id="WFD34228.1"/>
    </source>
</evidence>
<feature type="transmembrane region" description="Helical" evidence="1">
    <location>
        <begin position="175"/>
        <end position="196"/>
    </location>
</feature>
<keyword evidence="1" id="KW-0812">Transmembrane</keyword>
<dbReference type="GO" id="GO:0005886">
    <property type="term" value="C:plasma membrane"/>
    <property type="evidence" value="ECO:0007669"/>
    <property type="project" value="InterPro"/>
</dbReference>
<accession>A0AAF0J5I0</accession>
<organism evidence="3 4">
    <name type="scientific">Malassezia cuniculi</name>
    <dbReference type="NCBI Taxonomy" id="948313"/>
    <lineage>
        <taxon>Eukaryota</taxon>
        <taxon>Fungi</taxon>
        <taxon>Dikarya</taxon>
        <taxon>Basidiomycota</taxon>
        <taxon>Ustilaginomycotina</taxon>
        <taxon>Malasseziomycetes</taxon>
        <taxon>Malasseziales</taxon>
        <taxon>Malasseziaceae</taxon>
        <taxon>Malassezia</taxon>
    </lineage>
</organism>